<keyword evidence="1" id="KW-1133">Transmembrane helix</keyword>
<keyword evidence="1" id="KW-0472">Membrane</keyword>
<dbReference type="PANTHER" id="PTHR24209:SF25">
    <property type="entry name" value="PROTEIN DA1-RELATED 1"/>
    <property type="match status" value="1"/>
</dbReference>
<feature type="transmembrane region" description="Helical" evidence="1">
    <location>
        <begin position="41"/>
        <end position="65"/>
    </location>
</feature>
<dbReference type="EMBL" id="BSYO01000021">
    <property type="protein sequence ID" value="GMH19791.1"/>
    <property type="molecule type" value="Genomic_DNA"/>
</dbReference>
<dbReference type="AlphaFoldDB" id="A0AAD3T188"/>
<dbReference type="InterPro" id="IPR045218">
    <property type="entry name" value="DA1-like"/>
</dbReference>
<evidence type="ECO:0000313" key="2">
    <source>
        <dbReference type="EMBL" id="GMH19791.1"/>
    </source>
</evidence>
<evidence type="ECO:0000313" key="3">
    <source>
        <dbReference type="Proteomes" id="UP001279734"/>
    </source>
</evidence>
<accession>A0AAD3T188</accession>
<protein>
    <submittedName>
        <fullName evidence="2">Uncharacterized protein</fullName>
    </submittedName>
</protein>
<keyword evidence="3" id="KW-1185">Reference proteome</keyword>
<organism evidence="2 3">
    <name type="scientific">Nepenthes gracilis</name>
    <name type="common">Slender pitcher plant</name>
    <dbReference type="NCBI Taxonomy" id="150966"/>
    <lineage>
        <taxon>Eukaryota</taxon>
        <taxon>Viridiplantae</taxon>
        <taxon>Streptophyta</taxon>
        <taxon>Embryophyta</taxon>
        <taxon>Tracheophyta</taxon>
        <taxon>Spermatophyta</taxon>
        <taxon>Magnoliopsida</taxon>
        <taxon>eudicotyledons</taxon>
        <taxon>Gunneridae</taxon>
        <taxon>Pentapetalae</taxon>
        <taxon>Caryophyllales</taxon>
        <taxon>Nepenthaceae</taxon>
        <taxon>Nepenthes</taxon>
    </lineage>
</organism>
<sequence>MPGIRIPGCLPQDFHRCPFYSHQVSLMPILYDLSYCKLGGMMGILAMLAFGCPIAFCPWVTVLMLGSATTLGGQFHRRIARHAYDFLCTTTLAFEVWILQRMLIKVPFIFPVLFAGTPWHRTFPFPFLIFQNLTISQNSLPSVGGFPYNPCPPPPSKIGIPFSSSSDAPWSSSSVGILAISSNASLLHDRDFPPISASRKTSFKRGVSTALSKSRVFPSPALVADSNSPPLPSFRSSHFESLVGVDSVHSVIPPSVSPRGVFAVESFVMGSHALFAHQNPNAPSPVFRASEADLTSSQSLKKDLCIGVSKVSQDGIDSPMVALHSENLGTLVVSDFELLVEPFTIPRNTSREERLQHVALNALDDAIVGKPTSMPHLDSADSFLVPLAKGQISCRMLCPVKSMLNSWGQAILCGKCRQCFLFKEDQKRQKAIKNDAQLEEDELLAKALQGSLNIDSSPQYDHENIFQQYLSFLPSEFRIGDGSVYEIGHRLYLSCMRSFWHPDCFSCQKCNEPVVTLRFPYQGIVYIINPATEYIFSQNVMSAMIIFYKMLRS</sequence>
<evidence type="ECO:0000256" key="1">
    <source>
        <dbReference type="SAM" id="Phobius"/>
    </source>
</evidence>
<dbReference type="Proteomes" id="UP001279734">
    <property type="component" value="Unassembled WGS sequence"/>
</dbReference>
<name>A0AAD3T188_NEPGR</name>
<reference evidence="2" key="1">
    <citation type="submission" date="2023-05" db="EMBL/GenBank/DDBJ databases">
        <title>Nepenthes gracilis genome sequencing.</title>
        <authorList>
            <person name="Fukushima K."/>
        </authorList>
    </citation>
    <scope>NUCLEOTIDE SEQUENCE</scope>
    <source>
        <strain evidence="2">SING2019-196</strain>
    </source>
</reference>
<gene>
    <name evidence="2" type="ORF">Nepgr_021632</name>
</gene>
<dbReference type="GO" id="GO:0043130">
    <property type="term" value="F:ubiquitin binding"/>
    <property type="evidence" value="ECO:0007669"/>
    <property type="project" value="TreeGrafter"/>
</dbReference>
<keyword evidence="1" id="KW-0812">Transmembrane</keyword>
<feature type="transmembrane region" description="Helical" evidence="1">
    <location>
        <begin position="86"/>
        <end position="104"/>
    </location>
</feature>
<dbReference type="Gene3D" id="2.10.110.10">
    <property type="entry name" value="Cysteine Rich Protein"/>
    <property type="match status" value="1"/>
</dbReference>
<dbReference type="PANTHER" id="PTHR24209">
    <property type="entry name" value="PROTEIN DA1-RELATED 2"/>
    <property type="match status" value="1"/>
</dbReference>
<comment type="caution">
    <text evidence="2">The sequence shown here is derived from an EMBL/GenBank/DDBJ whole genome shotgun (WGS) entry which is preliminary data.</text>
</comment>
<proteinExistence type="predicted"/>